<proteinExistence type="predicted"/>
<sequence>MGLDVWAANNDRSREFDGHRFCDLPRMKKELPLQFDAATNRTIELIDVLWLTGNTIIAAFEIECTTSIYSGLLWMADLIAMQPNLNISLYLVAPDERRTKVITEVNRPTFSRLSPPMKQMCRFISIPTLQNSIKQVSSVIRYLRAGFLEELSESCEIESG</sequence>
<dbReference type="KEGG" id="kbs:EPA93_27290"/>
<accession>A0A4P6JVD5</accession>
<reference evidence="1 2" key="1">
    <citation type="submission" date="2019-01" db="EMBL/GenBank/DDBJ databases">
        <title>Ktedonosporobacter rubrisoli SCAWS-G2.</title>
        <authorList>
            <person name="Huang Y."/>
            <person name="Yan B."/>
        </authorList>
    </citation>
    <scope>NUCLEOTIDE SEQUENCE [LARGE SCALE GENOMIC DNA]</scope>
    <source>
        <strain evidence="1 2">SCAWS-G2</strain>
    </source>
</reference>
<keyword evidence="2" id="KW-1185">Reference proteome</keyword>
<evidence type="ECO:0000313" key="1">
    <source>
        <dbReference type="EMBL" id="QBD79484.1"/>
    </source>
</evidence>
<gene>
    <name evidence="1" type="ORF">EPA93_27290</name>
</gene>
<dbReference type="OrthoDB" id="6807706at2"/>
<protein>
    <submittedName>
        <fullName evidence="1">Uncharacterized protein</fullName>
    </submittedName>
</protein>
<dbReference type="AlphaFoldDB" id="A0A4P6JVD5"/>
<organism evidence="1 2">
    <name type="scientific">Ktedonosporobacter rubrisoli</name>
    <dbReference type="NCBI Taxonomy" id="2509675"/>
    <lineage>
        <taxon>Bacteria</taxon>
        <taxon>Bacillati</taxon>
        <taxon>Chloroflexota</taxon>
        <taxon>Ktedonobacteria</taxon>
        <taxon>Ktedonobacterales</taxon>
        <taxon>Ktedonosporobacteraceae</taxon>
        <taxon>Ktedonosporobacter</taxon>
    </lineage>
</organism>
<name>A0A4P6JVD5_KTERU</name>
<dbReference type="RefSeq" id="WP_129890536.1">
    <property type="nucleotide sequence ID" value="NZ_CP035758.1"/>
</dbReference>
<evidence type="ECO:0000313" key="2">
    <source>
        <dbReference type="Proteomes" id="UP000290365"/>
    </source>
</evidence>
<dbReference type="EMBL" id="CP035758">
    <property type="protein sequence ID" value="QBD79484.1"/>
    <property type="molecule type" value="Genomic_DNA"/>
</dbReference>
<dbReference type="Proteomes" id="UP000290365">
    <property type="component" value="Chromosome"/>
</dbReference>